<dbReference type="InterPro" id="IPR052160">
    <property type="entry name" value="Gypsy_RT_Integrase-like"/>
</dbReference>
<dbReference type="Gene3D" id="1.10.340.70">
    <property type="match status" value="1"/>
</dbReference>
<organism evidence="2">
    <name type="scientific">Ananas comosus var. bracteatus</name>
    <name type="common">red pineapple</name>
    <dbReference type="NCBI Taxonomy" id="296719"/>
    <lineage>
        <taxon>Eukaryota</taxon>
        <taxon>Viridiplantae</taxon>
        <taxon>Streptophyta</taxon>
        <taxon>Embryophyta</taxon>
        <taxon>Tracheophyta</taxon>
        <taxon>Spermatophyta</taxon>
        <taxon>Magnoliopsida</taxon>
        <taxon>Liliopsida</taxon>
        <taxon>Poales</taxon>
        <taxon>Bromeliaceae</taxon>
        <taxon>Bromelioideae</taxon>
        <taxon>Ananas</taxon>
    </lineage>
</organism>
<dbReference type="PANTHER" id="PTHR47266">
    <property type="entry name" value="ENDONUCLEASE-RELATED"/>
    <property type="match status" value="1"/>
</dbReference>
<sequence>MWDSHGPRAGGLEQMVYVADSEHCMFRDYLRCGIPEVLGQEDLSILHMWPMGRRCVPEDSDLRRDILSEAHRSPYVVHPGETKICRDLKQHFWWPGMKLDVAQHVARCLVCQQVKAEHQRPVGKLQPLPVPVWK</sequence>
<dbReference type="FunFam" id="1.10.340.70:FF:000001">
    <property type="entry name" value="Retrovirus-related Pol polyprotein from transposon gypsy-like Protein"/>
    <property type="match status" value="1"/>
</dbReference>
<evidence type="ECO:0000313" key="2">
    <source>
        <dbReference type="EMBL" id="CAD1835599.1"/>
    </source>
</evidence>
<accession>A0A6V7PXG7</accession>
<reference evidence="2" key="1">
    <citation type="submission" date="2020-07" db="EMBL/GenBank/DDBJ databases">
        <authorList>
            <person name="Lin J."/>
        </authorList>
    </citation>
    <scope>NUCLEOTIDE SEQUENCE</scope>
</reference>
<proteinExistence type="predicted"/>
<evidence type="ECO:0000259" key="1">
    <source>
        <dbReference type="Pfam" id="PF17921"/>
    </source>
</evidence>
<gene>
    <name evidence="2" type="ORF">CB5_LOCUS18810</name>
</gene>
<name>A0A6V7PXG7_ANACO</name>
<dbReference type="InterPro" id="IPR041588">
    <property type="entry name" value="Integrase_H2C2"/>
</dbReference>
<protein>
    <recommendedName>
        <fullName evidence="1">Integrase zinc-binding domain-containing protein</fullName>
    </recommendedName>
</protein>
<feature type="domain" description="Integrase zinc-binding" evidence="1">
    <location>
        <begin position="59"/>
        <end position="116"/>
    </location>
</feature>
<dbReference type="EMBL" id="LR862153">
    <property type="protein sequence ID" value="CAD1835599.1"/>
    <property type="molecule type" value="Genomic_DNA"/>
</dbReference>
<dbReference type="AlphaFoldDB" id="A0A6V7PXG7"/>
<dbReference type="Pfam" id="PF17921">
    <property type="entry name" value="Integrase_H2C2"/>
    <property type="match status" value="1"/>
</dbReference>